<reference evidence="3 4" key="1">
    <citation type="submission" date="2016-10" db="EMBL/GenBank/DDBJ databases">
        <authorList>
            <person name="Varghese N."/>
            <person name="Submissions S."/>
        </authorList>
    </citation>
    <scope>NUCLEOTIDE SEQUENCE [LARGE SCALE GENOMIC DNA]</scope>
    <source>
        <strain evidence="3 4">DSM 2260</strain>
    </source>
</reference>
<accession>A0A511H9K9</accession>
<dbReference type="Proteomes" id="UP000198717">
    <property type="component" value="Unassembled WGS sequence"/>
</dbReference>
<evidence type="ECO:0000313" key="2">
    <source>
        <dbReference type="EMBL" id="GEL70124.1"/>
    </source>
</evidence>
<dbReference type="EMBL" id="FNAJ01000002">
    <property type="protein sequence ID" value="SDD79811.1"/>
    <property type="molecule type" value="Genomic_DNA"/>
</dbReference>
<proteinExistence type="predicted"/>
<dbReference type="Proteomes" id="UP000321224">
    <property type="component" value="Unassembled WGS sequence"/>
</dbReference>
<evidence type="ECO:0000313" key="3">
    <source>
        <dbReference type="EMBL" id="SDD79811.1"/>
    </source>
</evidence>
<keyword evidence="4" id="KW-1185">Reference proteome</keyword>
<name>A0A511H9K9_9BACT</name>
<protein>
    <recommendedName>
        <fullName evidence="1">Immunity MXAN-0049 protein domain-containing protein</fullName>
    </recommendedName>
</protein>
<dbReference type="InterPro" id="IPR012433">
    <property type="entry name" value="Imm11"/>
</dbReference>
<dbReference type="AlphaFoldDB" id="A0A511H9K9"/>
<evidence type="ECO:0000259" key="1">
    <source>
        <dbReference type="Pfam" id="PF07791"/>
    </source>
</evidence>
<dbReference type="EMBL" id="BJVY01000008">
    <property type="protein sequence ID" value="GEL70124.1"/>
    <property type="molecule type" value="Genomic_DNA"/>
</dbReference>
<dbReference type="Pfam" id="PF07791">
    <property type="entry name" value="Imm11"/>
    <property type="match status" value="1"/>
</dbReference>
<gene>
    <name evidence="2" type="ORF">MVI01_19080</name>
    <name evidence="3" type="ORF">SAMN04488504_102743</name>
</gene>
<organism evidence="2 5">
    <name type="scientific">Myxococcus virescens</name>
    <dbReference type="NCBI Taxonomy" id="83456"/>
    <lineage>
        <taxon>Bacteria</taxon>
        <taxon>Pseudomonadati</taxon>
        <taxon>Myxococcota</taxon>
        <taxon>Myxococcia</taxon>
        <taxon>Myxococcales</taxon>
        <taxon>Cystobacterineae</taxon>
        <taxon>Myxococcaceae</taxon>
        <taxon>Myxococcus</taxon>
    </lineage>
</organism>
<sequence>MCRARCHKSVGDLRIAPAKVGETKVFRTEGWTMALIVSEDIKQALERLEATGVKFTRV</sequence>
<comment type="caution">
    <text evidence="2">The sequence shown here is derived from an EMBL/GenBank/DDBJ whole genome shotgun (WGS) entry which is preliminary data.</text>
</comment>
<reference evidence="2 5" key="2">
    <citation type="submission" date="2019-07" db="EMBL/GenBank/DDBJ databases">
        <title>Whole genome shotgun sequence of Myxococcus virescens NBRC 100334.</title>
        <authorList>
            <person name="Hosoyama A."/>
            <person name="Uohara A."/>
            <person name="Ohji S."/>
            <person name="Ichikawa N."/>
        </authorList>
    </citation>
    <scope>NUCLEOTIDE SEQUENCE [LARGE SCALE GENOMIC DNA]</scope>
    <source>
        <strain evidence="2 5">NBRC 100334</strain>
    </source>
</reference>
<evidence type="ECO:0000313" key="4">
    <source>
        <dbReference type="Proteomes" id="UP000198717"/>
    </source>
</evidence>
<evidence type="ECO:0000313" key="5">
    <source>
        <dbReference type="Proteomes" id="UP000321224"/>
    </source>
</evidence>
<feature type="domain" description="Immunity MXAN-0049 protein" evidence="1">
    <location>
        <begin position="11"/>
        <end position="57"/>
    </location>
</feature>